<name>A0A8K0TR39_9PEZI</name>
<keyword evidence="2" id="KW-1185">Reference proteome</keyword>
<evidence type="ECO:0000313" key="1">
    <source>
        <dbReference type="EMBL" id="KAH7376974.1"/>
    </source>
</evidence>
<organism evidence="1 2">
    <name type="scientific">Plectosphaerella cucumerina</name>
    <dbReference type="NCBI Taxonomy" id="40658"/>
    <lineage>
        <taxon>Eukaryota</taxon>
        <taxon>Fungi</taxon>
        <taxon>Dikarya</taxon>
        <taxon>Ascomycota</taxon>
        <taxon>Pezizomycotina</taxon>
        <taxon>Sordariomycetes</taxon>
        <taxon>Hypocreomycetidae</taxon>
        <taxon>Glomerellales</taxon>
        <taxon>Plectosphaerellaceae</taxon>
        <taxon>Plectosphaerella</taxon>
    </lineage>
</organism>
<dbReference type="AlphaFoldDB" id="A0A8K0TR39"/>
<evidence type="ECO:0000313" key="2">
    <source>
        <dbReference type="Proteomes" id="UP000813385"/>
    </source>
</evidence>
<accession>A0A8K0TR39</accession>
<gene>
    <name evidence="1" type="ORF">B0T11DRAFT_294382</name>
</gene>
<dbReference type="EMBL" id="JAGPXD010000001">
    <property type="protein sequence ID" value="KAH7376974.1"/>
    <property type="molecule type" value="Genomic_DNA"/>
</dbReference>
<reference evidence="1" key="1">
    <citation type="journal article" date="2021" name="Nat. Commun.">
        <title>Genetic determinants of endophytism in the Arabidopsis root mycobiome.</title>
        <authorList>
            <person name="Mesny F."/>
            <person name="Miyauchi S."/>
            <person name="Thiergart T."/>
            <person name="Pickel B."/>
            <person name="Atanasova L."/>
            <person name="Karlsson M."/>
            <person name="Huettel B."/>
            <person name="Barry K.W."/>
            <person name="Haridas S."/>
            <person name="Chen C."/>
            <person name="Bauer D."/>
            <person name="Andreopoulos W."/>
            <person name="Pangilinan J."/>
            <person name="LaButti K."/>
            <person name="Riley R."/>
            <person name="Lipzen A."/>
            <person name="Clum A."/>
            <person name="Drula E."/>
            <person name="Henrissat B."/>
            <person name="Kohler A."/>
            <person name="Grigoriev I.V."/>
            <person name="Martin F.M."/>
            <person name="Hacquard S."/>
        </authorList>
    </citation>
    <scope>NUCLEOTIDE SEQUENCE</scope>
    <source>
        <strain evidence="1">MPI-CAGE-AT-0016</strain>
    </source>
</reference>
<dbReference type="Proteomes" id="UP000813385">
    <property type="component" value="Unassembled WGS sequence"/>
</dbReference>
<protein>
    <submittedName>
        <fullName evidence="1">Uncharacterized protein</fullName>
    </submittedName>
</protein>
<sequence length="260" mass="27941">MQYFWPISDSRILRRPPACRRDNVSLQGETPNRELCKAARPSPPRPAEMLYNLRRRRRHSTGGGAPGPVEKPLYVSRAGYITLALLGACPPIAWRPQSCDHDAMAGAAMTILFGSPRPTMLRRVVSRRLFTRQGLDLPRVEAVKLTFLSLVPRIATSVPVHCVQPKSAPPRTSHAFRPGAKFANFTTFAAKGGAVQVYNFCSKTPHLPLIGASDNPAQAQSYGPPSPGEGVCLKSLAASAAPVPGAMPDQGCARPSTGPS</sequence>
<proteinExistence type="predicted"/>
<comment type="caution">
    <text evidence="1">The sequence shown here is derived from an EMBL/GenBank/DDBJ whole genome shotgun (WGS) entry which is preliminary data.</text>
</comment>